<dbReference type="PANTHER" id="PTHR32024">
    <property type="entry name" value="TRK SYSTEM POTASSIUM UPTAKE PROTEIN TRKG-RELATED"/>
    <property type="match status" value="1"/>
</dbReference>
<feature type="transmembrane region" description="Helical" evidence="13">
    <location>
        <begin position="179"/>
        <end position="203"/>
    </location>
</feature>
<comment type="similarity">
    <text evidence="2">Belongs to the TrkH potassium transport family.</text>
</comment>
<keyword evidence="10" id="KW-0406">Ion transport</keyword>
<gene>
    <name evidence="14" type="ORF">H8S55_00845</name>
</gene>
<evidence type="ECO:0000256" key="4">
    <source>
        <dbReference type="ARBA" id="ARBA00022475"/>
    </source>
</evidence>
<feature type="transmembrane region" description="Helical" evidence="13">
    <location>
        <begin position="38"/>
        <end position="55"/>
    </location>
</feature>
<evidence type="ECO:0000256" key="13">
    <source>
        <dbReference type="SAM" id="Phobius"/>
    </source>
</evidence>
<evidence type="ECO:0000256" key="10">
    <source>
        <dbReference type="ARBA" id="ARBA00023065"/>
    </source>
</evidence>
<evidence type="ECO:0000256" key="1">
    <source>
        <dbReference type="ARBA" id="ARBA00004429"/>
    </source>
</evidence>
<dbReference type="GO" id="GO:0005886">
    <property type="term" value="C:plasma membrane"/>
    <property type="evidence" value="ECO:0007669"/>
    <property type="project" value="UniProtKB-SubCell"/>
</dbReference>
<feature type="transmembrane region" description="Helical" evidence="13">
    <location>
        <begin position="223"/>
        <end position="256"/>
    </location>
</feature>
<evidence type="ECO:0000256" key="5">
    <source>
        <dbReference type="ARBA" id="ARBA00022519"/>
    </source>
</evidence>
<organism evidence="14 15">
    <name type="scientific">Flintibacter faecis</name>
    <dbReference type="NCBI Taxonomy" id="2763047"/>
    <lineage>
        <taxon>Bacteria</taxon>
        <taxon>Bacillati</taxon>
        <taxon>Bacillota</taxon>
        <taxon>Clostridia</taxon>
        <taxon>Eubacteriales</taxon>
        <taxon>Flintibacter</taxon>
    </lineage>
</organism>
<dbReference type="PIRSF" id="PIRSF006247">
    <property type="entry name" value="TrkH"/>
    <property type="match status" value="1"/>
</dbReference>
<dbReference type="PANTHER" id="PTHR32024:SF2">
    <property type="entry name" value="TRK SYSTEM POTASSIUM UPTAKE PROTEIN TRKG-RELATED"/>
    <property type="match status" value="1"/>
</dbReference>
<evidence type="ECO:0000256" key="9">
    <source>
        <dbReference type="ARBA" id="ARBA00022989"/>
    </source>
</evidence>
<evidence type="ECO:0000256" key="3">
    <source>
        <dbReference type="ARBA" id="ARBA00022448"/>
    </source>
</evidence>
<feature type="binding site" evidence="12">
    <location>
        <position position="428"/>
    </location>
    <ligand>
        <name>K(+)</name>
        <dbReference type="ChEBI" id="CHEBI:29103"/>
    </ligand>
</feature>
<keyword evidence="15" id="KW-1185">Reference proteome</keyword>
<dbReference type="RefSeq" id="WP_186877413.1">
    <property type="nucleotide sequence ID" value="NZ_JACOPN010000001.1"/>
</dbReference>
<feature type="binding site" evidence="12">
    <location>
        <position position="310"/>
    </location>
    <ligand>
        <name>K(+)</name>
        <dbReference type="ChEBI" id="CHEBI:29103"/>
    </ligand>
</feature>
<evidence type="ECO:0000256" key="12">
    <source>
        <dbReference type="PIRSR" id="PIRSR006247-1"/>
    </source>
</evidence>
<keyword evidence="6" id="KW-0633">Potassium transport</keyword>
<reference evidence="14" key="1">
    <citation type="submission" date="2020-08" db="EMBL/GenBank/DDBJ databases">
        <title>Genome public.</title>
        <authorList>
            <person name="Liu C."/>
            <person name="Sun Q."/>
        </authorList>
    </citation>
    <scope>NUCLEOTIDE SEQUENCE</scope>
    <source>
        <strain evidence="14">BX5</strain>
    </source>
</reference>
<dbReference type="Proteomes" id="UP000602260">
    <property type="component" value="Unassembled WGS sequence"/>
</dbReference>
<dbReference type="EMBL" id="JACOPN010000001">
    <property type="protein sequence ID" value="MBC5715890.1"/>
    <property type="molecule type" value="Genomic_DNA"/>
</dbReference>
<feature type="binding site" evidence="12">
    <location>
        <position position="311"/>
    </location>
    <ligand>
        <name>K(+)</name>
        <dbReference type="ChEBI" id="CHEBI:29103"/>
    </ligand>
</feature>
<evidence type="ECO:0000256" key="11">
    <source>
        <dbReference type="ARBA" id="ARBA00023136"/>
    </source>
</evidence>
<dbReference type="GO" id="GO:0046872">
    <property type="term" value="F:metal ion binding"/>
    <property type="evidence" value="ECO:0007669"/>
    <property type="project" value="UniProtKB-KW"/>
</dbReference>
<feature type="binding site" evidence="12">
    <location>
        <position position="216"/>
    </location>
    <ligand>
        <name>K(+)</name>
        <dbReference type="ChEBI" id="CHEBI:29103"/>
    </ligand>
</feature>
<keyword evidence="11 13" id="KW-0472">Membrane</keyword>
<keyword evidence="7 13" id="KW-0812">Transmembrane</keyword>
<feature type="binding site" evidence="12">
    <location>
        <position position="107"/>
    </location>
    <ligand>
        <name>K(+)</name>
        <dbReference type="ChEBI" id="CHEBI:29103"/>
    </ligand>
</feature>
<keyword evidence="12" id="KW-0479">Metal-binding</keyword>
<dbReference type="InterPro" id="IPR004772">
    <property type="entry name" value="TrkH"/>
</dbReference>
<evidence type="ECO:0000313" key="15">
    <source>
        <dbReference type="Proteomes" id="UP000602260"/>
    </source>
</evidence>
<evidence type="ECO:0000256" key="7">
    <source>
        <dbReference type="ARBA" id="ARBA00022692"/>
    </source>
</evidence>
<name>A0A8J6M991_9FIRM</name>
<dbReference type="AlphaFoldDB" id="A0A8J6M991"/>
<sequence length="478" mass="51891">MNVKLVFKVLGHILRIESVFLLLPAMVALVYGESPLPFLVTALLLLCVGQGLCRLKTSPHFFTREGFVAVGLIWFATCLFGALPFWLSGSFPSFVDCVFESASGFTTTGASILTNIEAMPRGVLFWRSFTHWLGGMGVLVLATAVLPSMGIRPHYLTQAETPGPVFSKLVPKQSTTSKILYSIYFGLTVVETVLLKIAGMPWYDAVIHALSSAGTGGFSNRNASVGAYGSVAIDLIITVFILLFSVNFAVYFLLLTRKFRDILASDELRFFLTVVAGSTLLIAWNIRGLYSSFAQALRYAVFQVASIISTTGFATADFTLWPQLSHLILILIMFCGACAGSTGGGMKCSRILILGRSLRREIHRIVHPRSVEVVTLDGKVVEEETIHSALTFVGSYFLVILAGALVISLDNFSFSVSFSAALTCVSNVGPGLELIGPAGNFSIFSPLSKLVMSLCMIVGRLEILPVLVLFSRSTWRKD</sequence>
<feature type="transmembrane region" description="Helical" evidence="13">
    <location>
        <begin position="67"/>
        <end position="87"/>
    </location>
</feature>
<dbReference type="Pfam" id="PF02386">
    <property type="entry name" value="TrkH"/>
    <property type="match status" value="1"/>
</dbReference>
<feature type="binding site" evidence="12">
    <location>
        <position position="108"/>
    </location>
    <ligand>
        <name>K(+)</name>
        <dbReference type="ChEBI" id="CHEBI:29103"/>
    </ligand>
</feature>
<dbReference type="InterPro" id="IPR003445">
    <property type="entry name" value="Cat_transpt"/>
</dbReference>
<comment type="caution">
    <text evidence="14">The sequence shown here is derived from an EMBL/GenBank/DDBJ whole genome shotgun (WGS) entry which is preliminary data.</text>
</comment>
<feature type="transmembrane region" description="Helical" evidence="13">
    <location>
        <begin position="268"/>
        <end position="286"/>
    </location>
</feature>
<protein>
    <submittedName>
        <fullName evidence="14">TrkH family potassium uptake protein</fullName>
    </submittedName>
</protein>
<feature type="transmembrane region" description="Helical" evidence="13">
    <location>
        <begin position="450"/>
        <end position="470"/>
    </location>
</feature>
<feature type="transmembrane region" description="Helical" evidence="13">
    <location>
        <begin position="12"/>
        <end position="32"/>
    </location>
</feature>
<comment type="subcellular location">
    <subcellularLocation>
        <location evidence="1">Cell inner membrane</location>
        <topology evidence="1">Multi-pass membrane protein</topology>
    </subcellularLocation>
</comment>
<evidence type="ECO:0000256" key="8">
    <source>
        <dbReference type="ARBA" id="ARBA00022958"/>
    </source>
</evidence>
<feature type="transmembrane region" description="Helical" evidence="13">
    <location>
        <begin position="327"/>
        <end position="346"/>
    </location>
</feature>
<keyword evidence="4" id="KW-1003">Cell membrane</keyword>
<accession>A0A8J6M991</accession>
<keyword evidence="5" id="KW-0997">Cell inner membrane</keyword>
<proteinExistence type="inferred from homology"/>
<keyword evidence="9 13" id="KW-1133">Transmembrane helix</keyword>
<evidence type="ECO:0000313" key="14">
    <source>
        <dbReference type="EMBL" id="MBC5715890.1"/>
    </source>
</evidence>
<keyword evidence="8 12" id="KW-0630">Potassium</keyword>
<dbReference type="GO" id="GO:0015379">
    <property type="term" value="F:potassium:chloride symporter activity"/>
    <property type="evidence" value="ECO:0007669"/>
    <property type="project" value="InterPro"/>
</dbReference>
<evidence type="ECO:0000256" key="2">
    <source>
        <dbReference type="ARBA" id="ARBA00009137"/>
    </source>
</evidence>
<feature type="transmembrane region" description="Helical" evidence="13">
    <location>
        <begin position="129"/>
        <end position="146"/>
    </location>
</feature>
<keyword evidence="3" id="KW-0813">Transport</keyword>
<evidence type="ECO:0000256" key="6">
    <source>
        <dbReference type="ARBA" id="ARBA00022538"/>
    </source>
</evidence>
<feature type="binding site" evidence="12">
    <location>
        <position position="427"/>
    </location>
    <ligand>
        <name>K(+)</name>
        <dbReference type="ChEBI" id="CHEBI:29103"/>
    </ligand>
</feature>
<feature type="transmembrane region" description="Helical" evidence="13">
    <location>
        <begin position="389"/>
        <end position="409"/>
    </location>
</feature>